<evidence type="ECO:0000256" key="2">
    <source>
        <dbReference type="ARBA" id="ARBA00022475"/>
    </source>
</evidence>
<keyword evidence="3 7" id="KW-0812">Transmembrane</keyword>
<keyword evidence="2" id="KW-1003">Cell membrane</keyword>
<organism evidence="10 11">
    <name type="scientific">Candidatus Litorirhabdus singularis</name>
    <dbReference type="NCBI Taxonomy" id="2518993"/>
    <lineage>
        <taxon>Bacteria</taxon>
        <taxon>Pseudomonadati</taxon>
        <taxon>Pseudomonadota</taxon>
        <taxon>Gammaproteobacteria</taxon>
        <taxon>Cellvibrionales</taxon>
        <taxon>Halieaceae</taxon>
        <taxon>Candidatus Litorirhabdus</taxon>
    </lineage>
</organism>
<dbReference type="Pfam" id="PF01618">
    <property type="entry name" value="MotA_ExbB"/>
    <property type="match status" value="1"/>
</dbReference>
<feature type="transmembrane region" description="Helical" evidence="7">
    <location>
        <begin position="402"/>
        <end position="422"/>
    </location>
</feature>
<dbReference type="InterPro" id="IPR050790">
    <property type="entry name" value="ExbB/TolQ_transport"/>
</dbReference>
<evidence type="ECO:0000256" key="7">
    <source>
        <dbReference type="SAM" id="Phobius"/>
    </source>
</evidence>
<comment type="caution">
    <text evidence="10">The sequence shown here is derived from an EMBL/GenBank/DDBJ whole genome shotgun (WGS) entry which is preliminary data.</text>
</comment>
<keyword evidence="11" id="KW-1185">Reference proteome</keyword>
<comment type="subcellular location">
    <subcellularLocation>
        <location evidence="1">Cell membrane</location>
        <topology evidence="1">Multi-pass membrane protein</topology>
    </subcellularLocation>
    <subcellularLocation>
        <location evidence="6">Membrane</location>
        <topology evidence="6">Multi-pass membrane protein</topology>
    </subcellularLocation>
</comment>
<dbReference type="PANTHER" id="PTHR30625:SF11">
    <property type="entry name" value="MOTA_TOLQ_EXBB PROTON CHANNEL DOMAIN-CONTAINING PROTEIN"/>
    <property type="match status" value="1"/>
</dbReference>
<evidence type="ECO:0000313" key="10">
    <source>
        <dbReference type="EMBL" id="MCX2980562.1"/>
    </source>
</evidence>
<keyword evidence="8" id="KW-0732">Signal</keyword>
<gene>
    <name evidence="10" type="ORF">EYC98_06700</name>
</gene>
<evidence type="ECO:0000256" key="5">
    <source>
        <dbReference type="ARBA" id="ARBA00023136"/>
    </source>
</evidence>
<evidence type="ECO:0000313" key="11">
    <source>
        <dbReference type="Proteomes" id="UP001143362"/>
    </source>
</evidence>
<keyword evidence="6" id="KW-0813">Transport</keyword>
<evidence type="ECO:0000256" key="6">
    <source>
        <dbReference type="RuleBase" id="RU004057"/>
    </source>
</evidence>
<dbReference type="Proteomes" id="UP001143362">
    <property type="component" value="Unassembled WGS sequence"/>
</dbReference>
<dbReference type="InterPro" id="IPR002898">
    <property type="entry name" value="MotA_ExbB_proton_chnl"/>
</dbReference>
<proteinExistence type="inferred from homology"/>
<feature type="domain" description="MotA/TolQ/ExbB proton channel" evidence="9">
    <location>
        <begin position="333"/>
        <end position="437"/>
    </location>
</feature>
<comment type="similarity">
    <text evidence="6">Belongs to the exbB/tolQ family.</text>
</comment>
<dbReference type="PIRSF" id="PIRSF037714">
    <property type="entry name" value="TolR"/>
    <property type="match status" value="1"/>
</dbReference>
<keyword evidence="6" id="KW-0653">Protein transport</keyword>
<keyword evidence="4 7" id="KW-1133">Transmembrane helix</keyword>
<dbReference type="PANTHER" id="PTHR30625">
    <property type="entry name" value="PROTEIN TOLQ"/>
    <property type="match status" value="1"/>
</dbReference>
<keyword evidence="5 7" id="KW-0472">Membrane</keyword>
<reference evidence="10" key="1">
    <citation type="submission" date="2019-02" db="EMBL/GenBank/DDBJ databases">
        <authorList>
            <person name="Li S.-H."/>
        </authorList>
    </citation>
    <scope>NUCLEOTIDE SEQUENCE</scope>
    <source>
        <strain evidence="10">IMCC14734</strain>
    </source>
</reference>
<feature type="signal peptide" evidence="8">
    <location>
        <begin position="1"/>
        <end position="19"/>
    </location>
</feature>
<sequence>MRIFFTGLLLIATAFGASAQQTSETLTLDGLLEAVREGRVIEKKENTQRLKRFRQEESSRQEMLDNIITEQTRQETLSKQQETEFDVNEEEIAELEEKLGERMGSLKELFGVLQQVASDSQAQFHGSLTQLDYPERNTFLVDFAGRMGQANRLPALAEIEKVWFELQQEMVESGRIVTSTRNIIDRSGQEVEAQVTRVGLFNVVADGKYLQYIPETGRLVEFARQPDSRYLQGPKALAANDSGAFVFAIDPVRGQLLAILTQAPNLSERIGQGGVIGYIIIGLGIFGVLLAVSRFVILMLESQRIRKQLGELSSPRDDNALGRILLAYKSLTRLNVETLELKMGESVLKEVPRITRYLSLLKIIAAVAPLLGLLGTVTGMIVTFQAITLFGAGDPRLMAGGISQALITTVLGLSVAIPVLLLHNVVQSRARSITDILQHEAVAVVAHQAEQAQQQ</sequence>
<dbReference type="RefSeq" id="WP_279244538.1">
    <property type="nucleotide sequence ID" value="NZ_SHNN01000001.1"/>
</dbReference>
<dbReference type="EMBL" id="SHNN01000001">
    <property type="protein sequence ID" value="MCX2980562.1"/>
    <property type="molecule type" value="Genomic_DNA"/>
</dbReference>
<feature type="transmembrane region" description="Helical" evidence="7">
    <location>
        <begin position="363"/>
        <end position="390"/>
    </location>
</feature>
<evidence type="ECO:0000259" key="9">
    <source>
        <dbReference type="Pfam" id="PF01618"/>
    </source>
</evidence>
<evidence type="ECO:0000256" key="4">
    <source>
        <dbReference type="ARBA" id="ARBA00022989"/>
    </source>
</evidence>
<feature type="chain" id="PRO_5047490925" evidence="8">
    <location>
        <begin position="20"/>
        <end position="455"/>
    </location>
</feature>
<dbReference type="InterPro" id="IPR017270">
    <property type="entry name" value="MotA/TolQ/ExbB-rel"/>
</dbReference>
<protein>
    <submittedName>
        <fullName evidence="10">MotA/TolQ/ExbB proton channel family protein</fullName>
    </submittedName>
</protein>
<evidence type="ECO:0000256" key="8">
    <source>
        <dbReference type="SAM" id="SignalP"/>
    </source>
</evidence>
<evidence type="ECO:0000256" key="1">
    <source>
        <dbReference type="ARBA" id="ARBA00004651"/>
    </source>
</evidence>
<name>A0ABT3TE26_9GAMM</name>
<evidence type="ECO:0000256" key="3">
    <source>
        <dbReference type="ARBA" id="ARBA00022692"/>
    </source>
</evidence>
<feature type="transmembrane region" description="Helical" evidence="7">
    <location>
        <begin position="275"/>
        <end position="297"/>
    </location>
</feature>
<accession>A0ABT3TE26</accession>